<dbReference type="InterPro" id="IPR041712">
    <property type="entry name" value="DHPS-like_MBL-fold"/>
</dbReference>
<organism evidence="2 3">
    <name type="scientific">Sinorhizobium chiapasense</name>
    <dbReference type="NCBI Taxonomy" id="501572"/>
    <lineage>
        <taxon>Bacteria</taxon>
        <taxon>Pseudomonadati</taxon>
        <taxon>Pseudomonadota</taxon>
        <taxon>Alphaproteobacteria</taxon>
        <taxon>Hyphomicrobiales</taxon>
        <taxon>Rhizobiaceae</taxon>
        <taxon>Sinorhizobium/Ensifer group</taxon>
        <taxon>Sinorhizobium</taxon>
    </lineage>
</organism>
<name>A0ABZ2B3E0_9HYPH</name>
<protein>
    <submittedName>
        <fullName evidence="2">MBL fold metallo-hydrolase</fullName>
    </submittedName>
</protein>
<dbReference type="Gene3D" id="3.60.15.10">
    <property type="entry name" value="Ribonuclease Z/Hydroxyacylglutathione hydrolase-like"/>
    <property type="match status" value="1"/>
</dbReference>
<keyword evidence="3" id="KW-1185">Reference proteome</keyword>
<evidence type="ECO:0000259" key="1">
    <source>
        <dbReference type="Pfam" id="PF00753"/>
    </source>
</evidence>
<evidence type="ECO:0000313" key="3">
    <source>
        <dbReference type="Proteomes" id="UP001432360"/>
    </source>
</evidence>
<dbReference type="CDD" id="cd07713">
    <property type="entry name" value="DHPS-like_MBL-fold"/>
    <property type="match status" value="1"/>
</dbReference>
<dbReference type="PANTHER" id="PTHR13754:SF13">
    <property type="entry name" value="METALLO-BETA-LACTAMASE SUPERFAMILY PROTEIN (AFU_ORTHOLOGUE AFUA_3G07630)"/>
    <property type="match status" value="1"/>
</dbReference>
<feature type="domain" description="Metallo-beta-lactamase" evidence="1">
    <location>
        <begin position="112"/>
        <end position="160"/>
    </location>
</feature>
<reference evidence="2" key="1">
    <citation type="submission" date="2023-08" db="EMBL/GenBank/DDBJ databases">
        <title>Complete genome sequence of Sinorhizobium chiapanecum ITTG S70 isolated from Acaciella angustissima nodules in Chiapas-Mexico.</title>
        <authorList>
            <person name="Rincon-Rosales R."/>
            <person name="Rogel M.A."/>
            <person name="Rincon-Medina C.I."/>
            <person name="Guerrero G."/>
            <person name="Manzano-Gomez L.A."/>
            <person name="Lopez-Lopez A."/>
            <person name="Rincon Molina F.A."/>
            <person name="Martinez-Romero E."/>
        </authorList>
    </citation>
    <scope>NUCLEOTIDE SEQUENCE</scope>
    <source>
        <strain evidence="2">ITTG S70</strain>
    </source>
</reference>
<accession>A0ABZ2B3E0</accession>
<dbReference type="SUPFAM" id="SSF56281">
    <property type="entry name" value="Metallo-hydrolase/oxidoreductase"/>
    <property type="match status" value="1"/>
</dbReference>
<gene>
    <name evidence="2" type="ORF">RB548_10710</name>
</gene>
<evidence type="ECO:0000313" key="2">
    <source>
        <dbReference type="EMBL" id="WVT02015.1"/>
    </source>
</evidence>
<dbReference type="Proteomes" id="UP001432360">
    <property type="component" value="Chromosome"/>
</dbReference>
<proteinExistence type="predicted"/>
<dbReference type="Pfam" id="PF00753">
    <property type="entry name" value="Lactamase_B"/>
    <property type="match status" value="1"/>
</dbReference>
<dbReference type="PANTHER" id="PTHR13754">
    <property type="entry name" value="METALLO-BETA-LACTAMASE SUPERFAMILY PROTEIN"/>
    <property type="match status" value="1"/>
</dbReference>
<dbReference type="RefSeq" id="WP_331371303.1">
    <property type="nucleotide sequence ID" value="NZ_CP133148.1"/>
</dbReference>
<dbReference type="InterPro" id="IPR001279">
    <property type="entry name" value="Metallo-B-lactamas"/>
</dbReference>
<dbReference type="InterPro" id="IPR036866">
    <property type="entry name" value="RibonucZ/Hydroxyglut_hydro"/>
</dbReference>
<dbReference type="InterPro" id="IPR052926">
    <property type="entry name" value="Metallo-beta-lactamase_dom"/>
</dbReference>
<dbReference type="EMBL" id="CP133148">
    <property type="protein sequence ID" value="WVT02015.1"/>
    <property type="molecule type" value="Genomic_DNA"/>
</dbReference>
<sequence>MTNDQDGTVVHRRDVVCGGGAVMFNALLVSLLGDARPTWAQGINGPIPEVDRVAVRVVVDSYQVAVAPSLKADSVEIQRFGWPLSDQPPQNAIISEFGLSLHAESQRGSEVRNVLVDFGFTSEALVNNSKLLGVDPAALDALVLSHGHYDHFGGLVGFVHQNRGKLKPKLPLYVGGEECFCARRWTAPPLKGNFGVLDRKALAGADVTVIFAEVPTLVADHAFTTGQINLASFERVLSPSAMKIGVQTGIGCYPEQFSEAERQQGVIPDQFRHELATGFNLRGRGLVVLTSCSHRGVVNAIKRAQAVSGISKVHAVIGGFHLAPHPVEYVRQSVAALKEIDPDYVIPLHCTGEPFYEIFKAEMPEKMLRSFTGTRFVFNA</sequence>